<gene>
    <name evidence="2" type="ORF">NQU55_00235</name>
</gene>
<dbReference type="Proteomes" id="UP001142374">
    <property type="component" value="Unassembled WGS sequence"/>
</dbReference>
<name>A0A9X2LDZ1_9ACTN</name>
<reference evidence="2" key="1">
    <citation type="submission" date="2022-06" db="EMBL/GenBank/DDBJ databases">
        <title>WGS of actinobacteria.</title>
        <authorList>
            <person name="Thawai C."/>
        </authorList>
    </citation>
    <scope>NUCLEOTIDE SEQUENCE</scope>
    <source>
        <strain evidence="2">AA8</strain>
    </source>
</reference>
<feature type="domain" description="DUF397" evidence="1">
    <location>
        <begin position="23"/>
        <end position="77"/>
    </location>
</feature>
<accession>A0A9X2LDZ1</accession>
<dbReference type="AlphaFoldDB" id="A0A9X2LDZ1"/>
<comment type="caution">
    <text evidence="2">The sequence shown here is derived from an EMBL/GenBank/DDBJ whole genome shotgun (WGS) entry which is preliminary data.</text>
</comment>
<evidence type="ECO:0000313" key="2">
    <source>
        <dbReference type="EMBL" id="MCQ8768215.1"/>
    </source>
</evidence>
<evidence type="ECO:0000259" key="1">
    <source>
        <dbReference type="Pfam" id="PF04149"/>
    </source>
</evidence>
<sequence length="84" mass="9105">MSAMPRYVPHRSTPAALSLLREAPWRRSSYSTGYNNCVETAGPLPGRLLAVRDSKRAGGPALLFRSAAWTCFVEGLRDGGTDPL</sequence>
<evidence type="ECO:0000313" key="3">
    <source>
        <dbReference type="Proteomes" id="UP001142374"/>
    </source>
</evidence>
<protein>
    <submittedName>
        <fullName evidence="2">DUF397 domain-containing protein</fullName>
    </submittedName>
</protein>
<dbReference type="EMBL" id="JANIID010000001">
    <property type="protein sequence ID" value="MCQ8768215.1"/>
    <property type="molecule type" value="Genomic_DNA"/>
</dbReference>
<organism evidence="2 3">
    <name type="scientific">Streptomyces telluris</name>
    <dbReference type="NCBI Taxonomy" id="2720021"/>
    <lineage>
        <taxon>Bacteria</taxon>
        <taxon>Bacillati</taxon>
        <taxon>Actinomycetota</taxon>
        <taxon>Actinomycetes</taxon>
        <taxon>Kitasatosporales</taxon>
        <taxon>Streptomycetaceae</taxon>
        <taxon>Streptomyces</taxon>
    </lineage>
</organism>
<dbReference type="InterPro" id="IPR007278">
    <property type="entry name" value="DUF397"/>
</dbReference>
<keyword evidence="3" id="KW-1185">Reference proteome</keyword>
<proteinExistence type="predicted"/>
<dbReference type="RefSeq" id="WP_168091387.1">
    <property type="nucleotide sequence ID" value="NZ_JAATER010000022.1"/>
</dbReference>
<dbReference type="Pfam" id="PF04149">
    <property type="entry name" value="DUF397"/>
    <property type="match status" value="1"/>
</dbReference>